<dbReference type="SMART" id="SM00320">
    <property type="entry name" value="WD40"/>
    <property type="match status" value="7"/>
</dbReference>
<dbReference type="GO" id="GO:0005681">
    <property type="term" value="C:spliceosomal complex"/>
    <property type="evidence" value="ECO:0007669"/>
    <property type="project" value="UniProtKB-KW"/>
</dbReference>
<evidence type="ECO:0000313" key="8">
    <source>
        <dbReference type="Proteomes" id="UP000694405"/>
    </source>
</evidence>
<evidence type="ECO:0000256" key="3">
    <source>
        <dbReference type="ARBA" id="ARBA00022728"/>
    </source>
</evidence>
<dbReference type="InterPro" id="IPR001680">
    <property type="entry name" value="WD40_rpt"/>
</dbReference>
<name>A0A8C6N7A2_MELUD</name>
<dbReference type="FunFam" id="2.130.10.10:FF:002896">
    <property type="entry name" value="U4/U6 small nuclear ribonucleoprotein Prp4, putative"/>
    <property type="match status" value="1"/>
</dbReference>
<evidence type="ECO:0000313" key="7">
    <source>
        <dbReference type="Ensembl" id="ENSMUNP00000002135.2"/>
    </source>
</evidence>
<dbReference type="PRINTS" id="PR00320">
    <property type="entry name" value="GPROTEINBRPT"/>
</dbReference>
<organism evidence="7 8">
    <name type="scientific">Melopsittacus undulatus</name>
    <name type="common">Budgerigar</name>
    <name type="synonym">Psittacus undulatus</name>
    <dbReference type="NCBI Taxonomy" id="13146"/>
    <lineage>
        <taxon>Eukaryota</taxon>
        <taxon>Metazoa</taxon>
        <taxon>Chordata</taxon>
        <taxon>Craniata</taxon>
        <taxon>Vertebrata</taxon>
        <taxon>Euteleostomi</taxon>
        <taxon>Archelosauria</taxon>
        <taxon>Archosauria</taxon>
        <taxon>Dinosauria</taxon>
        <taxon>Saurischia</taxon>
        <taxon>Theropoda</taxon>
        <taxon>Coelurosauria</taxon>
        <taxon>Aves</taxon>
        <taxon>Neognathae</taxon>
        <taxon>Neoaves</taxon>
        <taxon>Telluraves</taxon>
        <taxon>Australaves</taxon>
        <taxon>Psittaciformes</taxon>
        <taxon>Psittaculidae</taxon>
        <taxon>Melopsittacus</taxon>
    </lineage>
</organism>
<dbReference type="PROSITE" id="PS00678">
    <property type="entry name" value="WD_REPEATS_1"/>
    <property type="match status" value="2"/>
</dbReference>
<reference evidence="7" key="1">
    <citation type="submission" date="2020-03" db="EMBL/GenBank/DDBJ databases">
        <title>Melopsittacus undulatus (budgerigar) genome, bMelUnd1, maternal haplotype with Z.</title>
        <authorList>
            <person name="Gedman G."/>
            <person name="Mountcastle J."/>
            <person name="Haase B."/>
            <person name="Formenti G."/>
            <person name="Wright T."/>
            <person name="Apodaca J."/>
            <person name="Pelan S."/>
            <person name="Chow W."/>
            <person name="Rhie A."/>
            <person name="Howe K."/>
            <person name="Fedrigo O."/>
            <person name="Jarvis E.D."/>
        </authorList>
    </citation>
    <scope>NUCLEOTIDE SEQUENCE [LARGE SCALE GENOMIC DNA]</scope>
</reference>
<keyword evidence="8" id="KW-1185">Reference proteome</keyword>
<proteinExistence type="predicted"/>
<dbReference type="GO" id="GO:0046540">
    <property type="term" value="C:U4/U6 x U5 tri-snRNP complex"/>
    <property type="evidence" value="ECO:0007669"/>
    <property type="project" value="TreeGrafter"/>
</dbReference>
<evidence type="ECO:0000256" key="1">
    <source>
        <dbReference type="ARBA" id="ARBA00004324"/>
    </source>
</evidence>
<dbReference type="FunFam" id="2.130.10.10:FF:000411">
    <property type="entry name" value="U4/U6 small nuclear ribonucleoprotein Prp4"/>
    <property type="match status" value="1"/>
</dbReference>
<reference evidence="7" key="2">
    <citation type="submission" date="2025-08" db="UniProtKB">
        <authorList>
            <consortium name="Ensembl"/>
        </authorList>
    </citation>
    <scope>IDENTIFICATION</scope>
</reference>
<dbReference type="Gene3D" id="2.130.10.10">
    <property type="entry name" value="YVTN repeat-like/Quinoprotein amine dehydrogenase"/>
    <property type="match status" value="2"/>
</dbReference>
<protein>
    <submittedName>
        <fullName evidence="7">Uncharacterized protein</fullName>
    </submittedName>
</protein>
<feature type="region of interest" description="Disordered" evidence="5">
    <location>
        <begin position="197"/>
        <end position="239"/>
    </location>
</feature>
<dbReference type="AlphaFoldDB" id="A0A8C6N7A2"/>
<dbReference type="GO" id="GO:0000398">
    <property type="term" value="P:mRNA splicing, via spliceosome"/>
    <property type="evidence" value="ECO:0007669"/>
    <property type="project" value="TreeGrafter"/>
</dbReference>
<accession>A0A8V5HEH3</accession>
<dbReference type="InterPro" id="IPR014906">
    <property type="entry name" value="PRP4-like"/>
</dbReference>
<dbReference type="SUPFAM" id="SSF158230">
    <property type="entry name" value="PRP4-like"/>
    <property type="match status" value="1"/>
</dbReference>
<keyword evidence="3" id="KW-0507">mRNA processing</keyword>
<dbReference type="SMART" id="SM00500">
    <property type="entry name" value="SFM"/>
    <property type="match status" value="1"/>
</dbReference>
<dbReference type="InterPro" id="IPR020472">
    <property type="entry name" value="WD40_PAC1"/>
</dbReference>
<dbReference type="Pfam" id="PF08799">
    <property type="entry name" value="PRP4"/>
    <property type="match status" value="1"/>
</dbReference>
<dbReference type="Pfam" id="PF00400">
    <property type="entry name" value="WD40"/>
    <property type="match status" value="7"/>
</dbReference>
<feature type="signal peptide" evidence="6">
    <location>
        <begin position="1"/>
        <end position="19"/>
    </location>
</feature>
<dbReference type="Gene3D" id="4.10.280.110">
    <property type="entry name" value="Pre-mRNA processing factor 4 domain"/>
    <property type="match status" value="1"/>
</dbReference>
<feature type="compositionally biased region" description="Low complexity" evidence="5">
    <location>
        <begin position="197"/>
        <end position="216"/>
    </location>
</feature>
<dbReference type="PROSITE" id="PS50294">
    <property type="entry name" value="WD_REPEATS_REGION"/>
    <property type="match status" value="5"/>
</dbReference>
<dbReference type="Ensembl" id="ENSMUNT00000002538.2">
    <property type="protein sequence ID" value="ENSMUNP00000002135.2"/>
    <property type="gene ID" value="ENSMUNG00000001903.2"/>
</dbReference>
<keyword evidence="3" id="KW-0747">Spliceosome</keyword>
<reference evidence="7" key="3">
    <citation type="submission" date="2025-09" db="UniProtKB">
        <authorList>
            <consortium name="Ensembl"/>
        </authorList>
    </citation>
    <scope>IDENTIFICATION</scope>
</reference>
<keyword evidence="4" id="KW-0677">Repeat</keyword>
<keyword evidence="3" id="KW-0508">mRNA splicing</keyword>
<dbReference type="CDD" id="cd00200">
    <property type="entry name" value="WD40"/>
    <property type="match status" value="1"/>
</dbReference>
<dbReference type="PANTHER" id="PTHR19846:SF0">
    <property type="entry name" value="PRE-MRNA PROCESSING FACTOR 4"/>
    <property type="match status" value="1"/>
</dbReference>
<dbReference type="PROSITE" id="PS50082">
    <property type="entry name" value="WD_REPEATS_2"/>
    <property type="match status" value="6"/>
</dbReference>
<keyword evidence="2" id="KW-0853">WD repeat</keyword>
<accession>A0A8C6N7A2</accession>
<dbReference type="GO" id="GO:0016607">
    <property type="term" value="C:nuclear speck"/>
    <property type="evidence" value="ECO:0007669"/>
    <property type="project" value="UniProtKB-SubCell"/>
</dbReference>
<comment type="subcellular location">
    <subcellularLocation>
        <location evidence="1">Nucleus speckle</location>
    </subcellularLocation>
</comment>
<sequence>MRSLIICSRLLWSVPSAAASSPAAAESASSRCFLRPCGAVERRQTDPERAWGEPCPTEGGPARTSRSFRMLSNSSISSSFSSSRVGFRRSIAIVTGTRALSRRRGPGPARPHLPACSACPRPHLPECLSPPDYTSHRTLRGPRPFLPACPASPAASGYCASRRAPRPPEVIVRRRSPSTVLLPFPVPVATAMASARAPAARGGARPLVRAPAPAEATKTKPAEESSDAPPAKRAPIFYGSLEEKERERLAKGESGLLGKEGMKAAIEAGNINISSGEVFDLEDHMSERQAEVLAEFERRKRARQINVSTDDSEVKACLRALGEPITLFGEGPAERRERLRNILSVVGTDALKKTRKDDDRSKKSREEYQQTWYHEGPRSLKTARLWLANYSLPRAAKRLEEARLLKEIPEATRTSQRQELHKSLRSLNNFCSQIGDDRPLSYCHFSPNSKLLATACWSGLCKLWSVPDCNLAHTLRGHSTNVGAIVFHPKATVSLDKKDVNLASCAADGSVKLWSLDSDEPVADIEGHSMRVARVMWHPSGRFLGTTCYDHSWRLWDLEAQEEILHQEGHSKGVYDIAFHTDGSLAGTGGLDAFGRVWDLRTGRCIMFLEGHLKEIYGINFSPNGYHVATGSGDNTCKVWDLRQRKCIYTIPAHQNLVTGVKFEPNHGNFLLTGAYDNTAKIWTHPGWSPLKTLAGHEGKVMGLDISLDGQLIATCSYDRTFKLWTAE</sequence>
<dbReference type="SUPFAM" id="SSF50978">
    <property type="entry name" value="WD40 repeat-like"/>
    <property type="match status" value="1"/>
</dbReference>
<dbReference type="InterPro" id="IPR036322">
    <property type="entry name" value="WD40_repeat_dom_sf"/>
</dbReference>
<dbReference type="FunFam" id="4.10.280.110:FF:000002">
    <property type="entry name" value="U4/U6 small nuclear ribonucleoprotein Prp4"/>
    <property type="match status" value="1"/>
</dbReference>
<evidence type="ECO:0000256" key="4">
    <source>
        <dbReference type="ARBA" id="ARBA00022737"/>
    </source>
</evidence>
<dbReference type="InterPro" id="IPR019775">
    <property type="entry name" value="WD40_repeat_CS"/>
</dbReference>
<evidence type="ECO:0000256" key="5">
    <source>
        <dbReference type="SAM" id="MobiDB-lite"/>
    </source>
</evidence>
<dbReference type="InterPro" id="IPR036285">
    <property type="entry name" value="PRP4-like_sf"/>
</dbReference>
<dbReference type="InterPro" id="IPR015943">
    <property type="entry name" value="WD40/YVTN_repeat-like_dom_sf"/>
</dbReference>
<gene>
    <name evidence="7" type="primary">PRPF4</name>
</gene>
<dbReference type="GO" id="GO:0030621">
    <property type="term" value="F:U4 snRNA binding"/>
    <property type="evidence" value="ECO:0007669"/>
    <property type="project" value="TreeGrafter"/>
</dbReference>
<feature type="chain" id="PRO_5044300333" evidence="6">
    <location>
        <begin position="20"/>
        <end position="728"/>
    </location>
</feature>
<dbReference type="GO" id="GO:0017070">
    <property type="term" value="F:U6 snRNA binding"/>
    <property type="evidence" value="ECO:0007669"/>
    <property type="project" value="TreeGrafter"/>
</dbReference>
<keyword evidence="6" id="KW-0732">Signal</keyword>
<feature type="region of interest" description="Disordered" evidence="5">
    <location>
        <begin position="45"/>
        <end position="66"/>
    </location>
</feature>
<evidence type="ECO:0000256" key="6">
    <source>
        <dbReference type="SAM" id="SignalP"/>
    </source>
</evidence>
<dbReference type="Proteomes" id="UP000694405">
    <property type="component" value="Chromosome 11"/>
</dbReference>
<dbReference type="PANTHER" id="PTHR19846">
    <property type="entry name" value="WD40 REPEAT PROTEIN"/>
    <property type="match status" value="1"/>
</dbReference>
<evidence type="ECO:0000256" key="2">
    <source>
        <dbReference type="ARBA" id="ARBA00022574"/>
    </source>
</evidence>